<dbReference type="Pfam" id="PF13356">
    <property type="entry name" value="Arm-DNA-bind_3"/>
    <property type="match status" value="1"/>
</dbReference>
<protein>
    <submittedName>
        <fullName evidence="6">Site-specific recombinase XerD</fullName>
    </submittedName>
</protein>
<evidence type="ECO:0000256" key="3">
    <source>
        <dbReference type="ARBA" id="ARBA00023125"/>
    </source>
</evidence>
<evidence type="ECO:0000313" key="7">
    <source>
        <dbReference type="Proteomes" id="UP000182882"/>
    </source>
</evidence>
<dbReference type="AlphaFoldDB" id="A0A1H2DTA3"/>
<keyword evidence="4" id="KW-0233">DNA recombination</keyword>
<dbReference type="GO" id="GO:0003677">
    <property type="term" value="F:DNA binding"/>
    <property type="evidence" value="ECO:0007669"/>
    <property type="project" value="UniProtKB-KW"/>
</dbReference>
<dbReference type="InterPro" id="IPR025166">
    <property type="entry name" value="Integrase_DNA_bind_dom"/>
</dbReference>
<feature type="domain" description="Tyr recombinase" evidence="5">
    <location>
        <begin position="219"/>
        <end position="393"/>
    </location>
</feature>
<dbReference type="EMBL" id="FNLN01000006">
    <property type="protein sequence ID" value="SDT86109.1"/>
    <property type="molecule type" value="Genomic_DNA"/>
</dbReference>
<dbReference type="PANTHER" id="PTHR30629:SF2">
    <property type="entry name" value="PROPHAGE INTEGRASE INTS-RELATED"/>
    <property type="match status" value="1"/>
</dbReference>
<dbReference type="InterPro" id="IPR002104">
    <property type="entry name" value="Integrase_catalytic"/>
</dbReference>
<dbReference type="Proteomes" id="UP000182882">
    <property type="component" value="Unassembled WGS sequence"/>
</dbReference>
<evidence type="ECO:0000256" key="1">
    <source>
        <dbReference type="ARBA" id="ARBA00008857"/>
    </source>
</evidence>
<accession>A0A1H2DTA3</accession>
<keyword evidence="7" id="KW-1185">Reference proteome</keyword>
<dbReference type="SUPFAM" id="SSF56349">
    <property type="entry name" value="DNA breaking-rejoining enzymes"/>
    <property type="match status" value="1"/>
</dbReference>
<evidence type="ECO:0000259" key="5">
    <source>
        <dbReference type="PROSITE" id="PS51898"/>
    </source>
</evidence>
<dbReference type="InterPro" id="IPR011010">
    <property type="entry name" value="DNA_brk_join_enz"/>
</dbReference>
<dbReference type="InterPro" id="IPR038488">
    <property type="entry name" value="Integrase_DNA-bd_sf"/>
</dbReference>
<dbReference type="Gene3D" id="1.10.150.130">
    <property type="match status" value="1"/>
</dbReference>
<dbReference type="RefSeq" id="WP_062558179.1">
    <property type="nucleotide sequence ID" value="NZ_CP013341.1"/>
</dbReference>
<proteinExistence type="inferred from homology"/>
<dbReference type="Gene3D" id="1.10.443.10">
    <property type="entry name" value="Intergrase catalytic core"/>
    <property type="match status" value="1"/>
</dbReference>
<evidence type="ECO:0000256" key="2">
    <source>
        <dbReference type="ARBA" id="ARBA00022908"/>
    </source>
</evidence>
<dbReference type="Pfam" id="PF00589">
    <property type="entry name" value="Phage_integrase"/>
    <property type="match status" value="1"/>
</dbReference>
<dbReference type="InterPro" id="IPR013762">
    <property type="entry name" value="Integrase-like_cat_sf"/>
</dbReference>
<gene>
    <name evidence="6" type="ORF">SAMN05216406_1066</name>
</gene>
<dbReference type="PANTHER" id="PTHR30629">
    <property type="entry name" value="PROPHAGE INTEGRASE"/>
    <property type="match status" value="1"/>
</dbReference>
<dbReference type="GO" id="GO:0006310">
    <property type="term" value="P:DNA recombination"/>
    <property type="evidence" value="ECO:0007669"/>
    <property type="project" value="UniProtKB-KW"/>
</dbReference>
<sequence length="420" mass="48455">MTTPQILPHKITKSYVDKLSTPETGQAFVRDSELRGFAVRITASGSKSFILEKRIDGKVKRLTLGRYPELTVEQARKEAHKLLGHIAVGRNPTAEKKQETLQRTTLKQAFDDFVKIRKNLKERTLYDYRRLMKVAFADWQEKAMIGISKDMVTKRHSKIGTERGEAYANLSMRFLRALFNFAIAQYEDGSGHSVLRENPVMRLTQTRAWYRVDRRQTVIKPHQLSLWYESVMSLKQDPISSQSAMVADYLLFLLFTGLRRQEAATLKWSDIDLNDRSFTLTDTKNREPLTLPLTDFVFNLLQNRKTATDSEYVFAGDGKAGYLIEPRSQVQKVIKLSGVSFTLHDLRRTFITVAESIDISAYALKRLVNHKMTNDVTAGYIVSDVERLRKPMEQISIQLWRYFKVSEEKKVLQLPIHQNA</sequence>
<dbReference type="GO" id="GO:0015074">
    <property type="term" value="P:DNA integration"/>
    <property type="evidence" value="ECO:0007669"/>
    <property type="project" value="UniProtKB-KW"/>
</dbReference>
<reference evidence="7" key="1">
    <citation type="submission" date="2016-10" db="EMBL/GenBank/DDBJ databases">
        <authorList>
            <person name="Varghese N."/>
            <person name="Submissions S."/>
        </authorList>
    </citation>
    <scope>NUCLEOTIDE SEQUENCE [LARGE SCALE GENOMIC DNA]</scope>
    <source>
        <strain evidence="7">Nm10</strain>
    </source>
</reference>
<dbReference type="Gene3D" id="3.30.160.390">
    <property type="entry name" value="Integrase, DNA-binding domain"/>
    <property type="match status" value="1"/>
</dbReference>
<comment type="similarity">
    <text evidence="1">Belongs to the 'phage' integrase family.</text>
</comment>
<organism evidence="6 7">
    <name type="scientific">Nitrosomonas ureae</name>
    <dbReference type="NCBI Taxonomy" id="44577"/>
    <lineage>
        <taxon>Bacteria</taxon>
        <taxon>Pseudomonadati</taxon>
        <taxon>Pseudomonadota</taxon>
        <taxon>Betaproteobacteria</taxon>
        <taxon>Nitrosomonadales</taxon>
        <taxon>Nitrosomonadaceae</taxon>
        <taxon>Nitrosomonas</taxon>
    </lineage>
</organism>
<evidence type="ECO:0000313" key="6">
    <source>
        <dbReference type="EMBL" id="SDT86109.1"/>
    </source>
</evidence>
<dbReference type="InterPro" id="IPR010998">
    <property type="entry name" value="Integrase_recombinase_N"/>
</dbReference>
<name>A0A1H2DTA3_9PROT</name>
<dbReference type="InterPro" id="IPR050808">
    <property type="entry name" value="Phage_Integrase"/>
</dbReference>
<dbReference type="KEGG" id="nur:ATY38_04085"/>
<dbReference type="PROSITE" id="PS51898">
    <property type="entry name" value="TYR_RECOMBINASE"/>
    <property type="match status" value="1"/>
</dbReference>
<keyword evidence="3" id="KW-0238">DNA-binding</keyword>
<evidence type="ECO:0000256" key="4">
    <source>
        <dbReference type="ARBA" id="ARBA00023172"/>
    </source>
</evidence>
<keyword evidence="2" id="KW-0229">DNA integration</keyword>